<evidence type="ECO:0000256" key="4">
    <source>
        <dbReference type="ARBA" id="ARBA00022741"/>
    </source>
</evidence>
<dbReference type="SUPFAM" id="SSF52047">
    <property type="entry name" value="RNI-like"/>
    <property type="match status" value="1"/>
</dbReference>
<sequence length="863" mass="99965">MASLFSDFGFIWYWKELNKIEFMYFKELLILEMLKMGLKQISWTEVKEASREDLAILLVTHCDRKQAWNTTFRVFQMIGRNVINNRATGEIAAHSTIYRAHLKEKLTHDCSRKFNISIQNFFQDEYDHLENLLVPNGTENNPKMVVLQGVAGIGKTILLKNLMIVWSEGLVFQNKFSYIFYFCCHDVKQLQTASLADLISREWPSPSAPMEEILSQPEKLLFIIDSLEGMEWNFTQQDSQLCYNCMEKQPVNVLLSSLLRKKILPESSLLISTSCETFKDLKDWIEYTNVRTITGFKENNINMCFHSLFQDRNIAQEAFSLIRENEQLFTVCQAPVVCYMVATCLKNEIESGKDPVSICRRTTSLYTTHILNLFIPHNAQNPSNNSKDLLDNLCFLAVEGMWTDISVFNEEALRRNGIMDSDIPTLLDIGILEQSRESENSYIFLHPSIQEFCAAMFYLLHSEMDHSCRGVYFIETFLFTFLNKIKKQWVFLGCFFFGLLHETEQEKLEAFFGYHLSEKLRQQLFLWLELLLDTLDPDVKKINTMKFFYCLFEMEEEVFVQSAMNCREQIAVVVKDYSDFIVAAYCLSHGSALTDFSISAQNVLNEELSQRGKLLTLWHEICSVFLRNKDIETLRIEDTIFNEPVFKIFYSYLKNSSCILKTLVACNVSFLCDKRLFLELIQSYNLEELYLRGTFLSHGDVEMLCDILNQAGCNIRILDLVNCSLCEHSWDYLSDVLRQNKSLRHLDISYNDLKDEGLKALCRALTLPNSVLQSLSLEACQLTGACCKDLASTFTRYKCLRRINLAKNSLGFSGLFVLCKAMKDQTSTLYELKLRMADFDSDSQEFLLSEMERNKILSIENGV</sequence>
<dbReference type="InterPro" id="IPR027417">
    <property type="entry name" value="P-loop_NTPase"/>
</dbReference>
<evidence type="ECO:0000256" key="5">
    <source>
        <dbReference type="ARBA" id="ARBA00022840"/>
    </source>
</evidence>
<protein>
    <submittedName>
        <fullName evidence="7">NLR family, pyrin domain containing 4B</fullName>
    </submittedName>
</protein>
<dbReference type="GO" id="GO:0005524">
    <property type="term" value="F:ATP binding"/>
    <property type="evidence" value="ECO:0007669"/>
    <property type="project" value="UniProtKB-KW"/>
</dbReference>
<evidence type="ECO:0000259" key="6">
    <source>
        <dbReference type="PROSITE" id="PS50837"/>
    </source>
</evidence>
<dbReference type="InterPro" id="IPR041267">
    <property type="entry name" value="NLRP_HD2"/>
</dbReference>
<dbReference type="PANTHER" id="PTHR45690">
    <property type="entry name" value="NACHT, LRR AND PYD DOMAINS-CONTAINING PROTEIN 12"/>
    <property type="match status" value="1"/>
</dbReference>
<comment type="similarity">
    <text evidence="1">Belongs to the NLRP family.</text>
</comment>
<dbReference type="Ensembl" id="ENSMSIT00000041962.1">
    <property type="protein sequence ID" value="ENSMSIP00000033288.1"/>
    <property type="gene ID" value="ENSMSIG00000027850.1"/>
</dbReference>
<dbReference type="InterPro" id="IPR050637">
    <property type="entry name" value="NLRP_innate_immun_reg"/>
</dbReference>
<dbReference type="InterPro" id="IPR004020">
    <property type="entry name" value="DAPIN"/>
</dbReference>
<organism evidence="7 8">
    <name type="scientific">Mus spicilegus</name>
    <name type="common">Mound-building mouse</name>
    <dbReference type="NCBI Taxonomy" id="10103"/>
    <lineage>
        <taxon>Eukaryota</taxon>
        <taxon>Metazoa</taxon>
        <taxon>Chordata</taxon>
        <taxon>Craniata</taxon>
        <taxon>Vertebrata</taxon>
        <taxon>Euteleostomi</taxon>
        <taxon>Mammalia</taxon>
        <taxon>Eutheria</taxon>
        <taxon>Euarchontoglires</taxon>
        <taxon>Glires</taxon>
        <taxon>Rodentia</taxon>
        <taxon>Myomorpha</taxon>
        <taxon>Muroidea</taxon>
        <taxon>Muridae</taxon>
        <taxon>Murinae</taxon>
        <taxon>Mus</taxon>
        <taxon>Mus</taxon>
    </lineage>
</organism>
<dbReference type="Pfam" id="PF17779">
    <property type="entry name" value="WHD_NOD2"/>
    <property type="match status" value="1"/>
</dbReference>
<keyword evidence="3" id="KW-0677">Repeat</keyword>
<dbReference type="Proteomes" id="UP000694415">
    <property type="component" value="Unplaced"/>
</dbReference>
<keyword evidence="4" id="KW-0547">Nucleotide-binding</keyword>
<dbReference type="Pfam" id="PF02758">
    <property type="entry name" value="PYRIN"/>
    <property type="match status" value="1"/>
</dbReference>
<name>A0A8C6I9E8_MUSSI</name>
<accession>A0A8C6I9E8</accession>
<dbReference type="SUPFAM" id="SSF47986">
    <property type="entry name" value="DEATH domain"/>
    <property type="match status" value="1"/>
</dbReference>
<dbReference type="Pfam" id="PF13516">
    <property type="entry name" value="LRR_6"/>
    <property type="match status" value="1"/>
</dbReference>
<dbReference type="SUPFAM" id="SSF52540">
    <property type="entry name" value="P-loop containing nucleoside triphosphate hydrolases"/>
    <property type="match status" value="1"/>
</dbReference>
<dbReference type="GeneTree" id="ENSGT00940000162284"/>
<dbReference type="InterPro" id="IPR001611">
    <property type="entry name" value="Leu-rich_rpt"/>
</dbReference>
<dbReference type="InterPro" id="IPR011029">
    <property type="entry name" value="DEATH-like_dom_sf"/>
</dbReference>
<dbReference type="Pfam" id="PF05729">
    <property type="entry name" value="NACHT"/>
    <property type="match status" value="1"/>
</dbReference>
<dbReference type="Gene3D" id="3.80.10.10">
    <property type="entry name" value="Ribonuclease Inhibitor"/>
    <property type="match status" value="1"/>
</dbReference>
<dbReference type="PROSITE" id="PS51450">
    <property type="entry name" value="LRR"/>
    <property type="match status" value="1"/>
</dbReference>
<dbReference type="InterPro" id="IPR007111">
    <property type="entry name" value="NACHT_NTPase"/>
</dbReference>
<dbReference type="FunFam" id="3.40.50.300:FF:000442">
    <property type="entry name" value="NACHT, LRR and PYD domains-containing protein 3"/>
    <property type="match status" value="1"/>
</dbReference>
<dbReference type="PANTHER" id="PTHR45690:SF12">
    <property type="entry name" value="NACHT, LRR AND PYD DOMAINS-CONTAINING PROTEIN 4B"/>
    <property type="match status" value="1"/>
</dbReference>
<proteinExistence type="inferred from homology"/>
<dbReference type="SMART" id="SM00368">
    <property type="entry name" value="LRR_RI"/>
    <property type="match status" value="5"/>
</dbReference>
<dbReference type="CDD" id="cd08320">
    <property type="entry name" value="Pyrin_NALPs"/>
    <property type="match status" value="1"/>
</dbReference>
<keyword evidence="8" id="KW-1185">Reference proteome</keyword>
<reference evidence="7" key="1">
    <citation type="submission" date="2025-08" db="UniProtKB">
        <authorList>
            <consortium name="Ensembl"/>
        </authorList>
    </citation>
    <scope>IDENTIFICATION</scope>
</reference>
<reference evidence="7" key="2">
    <citation type="submission" date="2025-09" db="UniProtKB">
        <authorList>
            <consortium name="Ensembl"/>
        </authorList>
    </citation>
    <scope>IDENTIFICATION</scope>
</reference>
<dbReference type="GO" id="GO:0050727">
    <property type="term" value="P:regulation of inflammatory response"/>
    <property type="evidence" value="ECO:0007669"/>
    <property type="project" value="TreeGrafter"/>
</dbReference>
<evidence type="ECO:0000256" key="3">
    <source>
        <dbReference type="ARBA" id="ARBA00022737"/>
    </source>
</evidence>
<dbReference type="SMART" id="SM01289">
    <property type="entry name" value="PYRIN"/>
    <property type="match status" value="1"/>
</dbReference>
<dbReference type="GO" id="GO:0005737">
    <property type="term" value="C:cytoplasm"/>
    <property type="evidence" value="ECO:0007669"/>
    <property type="project" value="TreeGrafter"/>
</dbReference>
<evidence type="ECO:0000313" key="8">
    <source>
        <dbReference type="Proteomes" id="UP000694415"/>
    </source>
</evidence>
<dbReference type="Pfam" id="PF17776">
    <property type="entry name" value="NLRC4_HD2"/>
    <property type="match status" value="1"/>
</dbReference>
<keyword evidence="2" id="KW-0433">Leucine-rich repeat</keyword>
<evidence type="ECO:0000256" key="2">
    <source>
        <dbReference type="ARBA" id="ARBA00022614"/>
    </source>
</evidence>
<evidence type="ECO:0000256" key="1">
    <source>
        <dbReference type="ARBA" id="ARBA00008665"/>
    </source>
</evidence>
<dbReference type="InterPro" id="IPR041075">
    <property type="entry name" value="NOD1/2_WH"/>
</dbReference>
<dbReference type="Gene3D" id="1.10.533.10">
    <property type="entry name" value="Death Domain, Fas"/>
    <property type="match status" value="1"/>
</dbReference>
<dbReference type="InterPro" id="IPR032675">
    <property type="entry name" value="LRR_dom_sf"/>
</dbReference>
<keyword evidence="5" id="KW-0067">ATP-binding</keyword>
<dbReference type="Gene3D" id="3.40.50.300">
    <property type="entry name" value="P-loop containing nucleotide triphosphate hydrolases"/>
    <property type="match status" value="1"/>
</dbReference>
<dbReference type="PROSITE" id="PS50837">
    <property type="entry name" value="NACHT"/>
    <property type="match status" value="1"/>
</dbReference>
<dbReference type="AlphaFoldDB" id="A0A8C6I9E8"/>
<evidence type="ECO:0000313" key="7">
    <source>
        <dbReference type="Ensembl" id="ENSMSIP00000033288.1"/>
    </source>
</evidence>
<feature type="domain" description="NACHT" evidence="6">
    <location>
        <begin position="143"/>
        <end position="274"/>
    </location>
</feature>